<protein>
    <submittedName>
        <fullName evidence="1">Uncharacterized protein</fullName>
    </submittedName>
</protein>
<dbReference type="STRING" id="477690.SAMN05216474_0561"/>
<sequence length="151" mass="17982">MNSLDHKIVKKIELILIEESTEVAIERIQGYMEHYFWSDWIREKLGGLYYKVGNYPLAGRYWYFKEDLNSEEEKCINLYTESKGKNLIDIAREQIGHEFKSPRNLSEAFKNGLWSVLTEIQKTNGQVPDFAKNWYAFIKKEKQLQTKNKQH</sequence>
<dbReference type="InterPro" id="IPR046491">
    <property type="entry name" value="DUF6584"/>
</dbReference>
<reference evidence="1 2" key="1">
    <citation type="submission" date="2016-10" db="EMBL/GenBank/DDBJ databases">
        <authorList>
            <person name="de Groot N.N."/>
        </authorList>
    </citation>
    <scope>NUCLEOTIDE SEQUENCE [LARGE SCALE GENOMIC DNA]</scope>
    <source>
        <strain evidence="1 2">CGMCC 1.7005</strain>
    </source>
</reference>
<organism evidence="1 2">
    <name type="scientific">Lishizhenia tianjinensis</name>
    <dbReference type="NCBI Taxonomy" id="477690"/>
    <lineage>
        <taxon>Bacteria</taxon>
        <taxon>Pseudomonadati</taxon>
        <taxon>Bacteroidota</taxon>
        <taxon>Flavobacteriia</taxon>
        <taxon>Flavobacteriales</taxon>
        <taxon>Crocinitomicaceae</taxon>
        <taxon>Lishizhenia</taxon>
    </lineage>
</organism>
<dbReference type="Pfam" id="PF20225">
    <property type="entry name" value="DUF6584"/>
    <property type="match status" value="1"/>
</dbReference>
<name>A0A1I6Y064_9FLAO</name>
<evidence type="ECO:0000313" key="2">
    <source>
        <dbReference type="Proteomes" id="UP000236454"/>
    </source>
</evidence>
<dbReference type="RefSeq" id="WP_090246081.1">
    <property type="nucleotide sequence ID" value="NZ_FPAS01000001.1"/>
</dbReference>
<gene>
    <name evidence="1" type="ORF">SAMN05216474_0561</name>
</gene>
<dbReference type="EMBL" id="FPAS01000001">
    <property type="protein sequence ID" value="SFT43712.1"/>
    <property type="molecule type" value="Genomic_DNA"/>
</dbReference>
<dbReference type="Proteomes" id="UP000236454">
    <property type="component" value="Unassembled WGS sequence"/>
</dbReference>
<accession>A0A1I6Y064</accession>
<keyword evidence="2" id="KW-1185">Reference proteome</keyword>
<dbReference type="AlphaFoldDB" id="A0A1I6Y064"/>
<dbReference type="OrthoDB" id="1377220at2"/>
<evidence type="ECO:0000313" key="1">
    <source>
        <dbReference type="EMBL" id="SFT43712.1"/>
    </source>
</evidence>
<proteinExistence type="predicted"/>